<dbReference type="EMBL" id="CAADRP010002362">
    <property type="protein sequence ID" value="VFU66533.1"/>
    <property type="molecule type" value="Genomic_DNA"/>
</dbReference>
<accession>A0A6N2NM59</accession>
<reference evidence="2" key="1">
    <citation type="submission" date="2019-03" db="EMBL/GenBank/DDBJ databases">
        <authorList>
            <person name="Mank J."/>
            <person name="Almeida P."/>
        </authorList>
    </citation>
    <scope>NUCLEOTIDE SEQUENCE</scope>
    <source>
        <strain evidence="2">78183</strain>
    </source>
</reference>
<gene>
    <name evidence="2" type="ORF">SVIM_LOCUS517478</name>
</gene>
<keyword evidence="1" id="KW-0732">Signal</keyword>
<dbReference type="AlphaFoldDB" id="A0A6N2NM59"/>
<organism evidence="2">
    <name type="scientific">Salix viminalis</name>
    <name type="common">Common osier</name>
    <name type="synonym">Basket willow</name>
    <dbReference type="NCBI Taxonomy" id="40686"/>
    <lineage>
        <taxon>Eukaryota</taxon>
        <taxon>Viridiplantae</taxon>
        <taxon>Streptophyta</taxon>
        <taxon>Embryophyta</taxon>
        <taxon>Tracheophyta</taxon>
        <taxon>Spermatophyta</taxon>
        <taxon>Magnoliopsida</taxon>
        <taxon>eudicotyledons</taxon>
        <taxon>Gunneridae</taxon>
        <taxon>Pentapetalae</taxon>
        <taxon>rosids</taxon>
        <taxon>fabids</taxon>
        <taxon>Malpighiales</taxon>
        <taxon>Salicaceae</taxon>
        <taxon>Saliceae</taxon>
        <taxon>Salix</taxon>
    </lineage>
</organism>
<feature type="chain" id="PRO_5026679562" evidence="1">
    <location>
        <begin position="23"/>
        <end position="76"/>
    </location>
</feature>
<feature type="signal peptide" evidence="1">
    <location>
        <begin position="1"/>
        <end position="22"/>
    </location>
</feature>
<proteinExistence type="predicted"/>
<protein>
    <submittedName>
        <fullName evidence="2">Uncharacterized protein</fullName>
    </submittedName>
</protein>
<evidence type="ECO:0000256" key="1">
    <source>
        <dbReference type="SAM" id="SignalP"/>
    </source>
</evidence>
<sequence length="76" mass="9087">MDYQNDITLLLLLLLLIIGVEEYYKFDFEQKIVRGKKERLDREKPLNFTPFYSSLLFKIFPLCSRSVILIHYSEPA</sequence>
<name>A0A6N2NM59_SALVM</name>
<evidence type="ECO:0000313" key="2">
    <source>
        <dbReference type="EMBL" id="VFU66533.1"/>
    </source>
</evidence>